<keyword evidence="1" id="KW-0732">Signal</keyword>
<organism evidence="2 3">
    <name type="scientific">Alkalimonas mucilaginosa</name>
    <dbReference type="NCBI Taxonomy" id="3057676"/>
    <lineage>
        <taxon>Bacteria</taxon>
        <taxon>Pseudomonadati</taxon>
        <taxon>Pseudomonadota</taxon>
        <taxon>Gammaproteobacteria</taxon>
        <taxon>Alkalimonas</taxon>
    </lineage>
</organism>
<feature type="chain" id="PRO_5046827136" description="DUF2059 domain-containing protein" evidence="1">
    <location>
        <begin position="22"/>
        <end position="193"/>
    </location>
</feature>
<name>A0ABU7JIH7_9GAMM</name>
<feature type="signal peptide" evidence="1">
    <location>
        <begin position="1"/>
        <end position="21"/>
    </location>
</feature>
<dbReference type="Proteomes" id="UP001339167">
    <property type="component" value="Unassembled WGS sequence"/>
</dbReference>
<protein>
    <recommendedName>
        <fullName evidence="4">DUF2059 domain-containing protein</fullName>
    </recommendedName>
</protein>
<gene>
    <name evidence="2" type="ORF">QWF21_14675</name>
</gene>
<accession>A0ABU7JIH7</accession>
<evidence type="ECO:0008006" key="4">
    <source>
        <dbReference type="Google" id="ProtNLM"/>
    </source>
</evidence>
<reference evidence="2 3" key="1">
    <citation type="submission" date="2023-06" db="EMBL/GenBank/DDBJ databases">
        <title>Alkalimonas sp., MEB004 an alkaliphilic bacterium isolated from Lonar Lake, India.</title>
        <authorList>
            <person name="Joshi A."/>
            <person name="Thite S."/>
        </authorList>
    </citation>
    <scope>NUCLEOTIDE SEQUENCE [LARGE SCALE GENOMIC DNA]</scope>
    <source>
        <strain evidence="2 3">MEB004</strain>
    </source>
</reference>
<evidence type="ECO:0000313" key="3">
    <source>
        <dbReference type="Proteomes" id="UP001339167"/>
    </source>
</evidence>
<dbReference type="EMBL" id="JAUGZK010000013">
    <property type="protein sequence ID" value="MEE2025479.1"/>
    <property type="molecule type" value="Genomic_DNA"/>
</dbReference>
<evidence type="ECO:0000313" key="2">
    <source>
        <dbReference type="EMBL" id="MEE2025479.1"/>
    </source>
</evidence>
<dbReference type="RefSeq" id="WP_330088792.1">
    <property type="nucleotide sequence ID" value="NZ_JAUGZK010000013.1"/>
</dbReference>
<keyword evidence="3" id="KW-1185">Reference proteome</keyword>
<comment type="caution">
    <text evidence="2">The sequence shown here is derived from an EMBL/GenBank/DDBJ whole genome shotgun (WGS) entry which is preliminary data.</text>
</comment>
<proteinExistence type="predicted"/>
<sequence>MKVIGLAAGCLLSLVIGAAQASSAMTEQNLQRFVAMMPEMEALDDRFPEQSNAFEQELELQQHCNWQRHYDSTVVRLAPAGYRQELESILKRHNFSPAEFTELSFKFSWGSFQLMAPMYEMMQQMLQHLPEEERAEQEAEMRSLEQMKALLDRCMSDAEKATVTALVADMMQQMMQMDHETMQQMEQMMQQMQ</sequence>
<evidence type="ECO:0000256" key="1">
    <source>
        <dbReference type="SAM" id="SignalP"/>
    </source>
</evidence>